<organism evidence="1 2">
    <name type="scientific">Paenibacillus mellifer</name>
    <dbReference type="NCBI Taxonomy" id="2937794"/>
    <lineage>
        <taxon>Bacteria</taxon>
        <taxon>Bacillati</taxon>
        <taxon>Bacillota</taxon>
        <taxon>Bacilli</taxon>
        <taxon>Bacillales</taxon>
        <taxon>Paenibacillaceae</taxon>
        <taxon>Paenibacillus</taxon>
    </lineage>
</organism>
<protein>
    <submittedName>
        <fullName evidence="1">YhbD family protein</fullName>
    </submittedName>
</protein>
<evidence type="ECO:0000313" key="1">
    <source>
        <dbReference type="EMBL" id="MCK8489004.1"/>
    </source>
</evidence>
<sequence>MSEELISKKELLDLTGISYGQLYRWKRKNLIPEPWFIRKSSFTGQETFFPREKILQRIDRILGMKDDLSLDALADVFSPSPGDIRLSAGELLERNIVTSTSLNLYIETAGKSEGMSLLGFDQMLTVYVLDKLLQSGDISLEEGRLLVQALEEYLPGLAGQECGVRLTRKMGVAAFILVPGDIEIYMDRSVRTVVRLSLARCTEELKLLVSGSEG</sequence>
<dbReference type="RefSeq" id="WP_248553053.1">
    <property type="nucleotide sequence ID" value="NZ_JALPRK010000019.1"/>
</dbReference>
<dbReference type="EMBL" id="JALPRK010000019">
    <property type="protein sequence ID" value="MCK8489004.1"/>
    <property type="molecule type" value="Genomic_DNA"/>
</dbReference>
<dbReference type="Proteomes" id="UP001139534">
    <property type="component" value="Unassembled WGS sequence"/>
</dbReference>
<gene>
    <name evidence="1" type="ORF">M0651_17675</name>
</gene>
<name>A0A9X2BQD2_9BACL</name>
<dbReference type="Pfam" id="PF13171">
    <property type="entry name" value="DUF4004"/>
    <property type="match status" value="1"/>
</dbReference>
<comment type="caution">
    <text evidence="1">The sequence shown here is derived from an EMBL/GenBank/DDBJ whole genome shotgun (WGS) entry which is preliminary data.</text>
</comment>
<accession>A0A9X2BQD2</accession>
<keyword evidence="2" id="KW-1185">Reference proteome</keyword>
<reference evidence="1" key="1">
    <citation type="submission" date="2022-04" db="EMBL/GenBank/DDBJ databases">
        <authorList>
            <person name="Seo M.-J."/>
        </authorList>
    </citation>
    <scope>NUCLEOTIDE SEQUENCE</scope>
    <source>
        <strain evidence="1">MBLB2552</strain>
    </source>
</reference>
<dbReference type="AlphaFoldDB" id="A0A9X2BQD2"/>
<proteinExistence type="predicted"/>
<dbReference type="InterPro" id="IPR025063">
    <property type="entry name" value="DUF4004"/>
</dbReference>
<evidence type="ECO:0000313" key="2">
    <source>
        <dbReference type="Proteomes" id="UP001139534"/>
    </source>
</evidence>